<sequence length="190" mass="20862">MALTSRAHKQPRKKELKHLRRAADAVLARLDLSDGCDIATLVEQLSADRGRPIQLVSLPLGVTAPCGMWLATDTFDVIVVESDTSRLHRDHIIAHELAHMLCDHCDSAGFNTAMMRDLMPNLDPQRVREMLGRTSYSTAEEQEAEIVASVILERVTRPSVESVWSVPSADAETVGRIESSLNPGPGPHAH</sequence>
<dbReference type="Gene3D" id="1.10.10.2910">
    <property type="match status" value="1"/>
</dbReference>
<evidence type="ECO:0000313" key="1">
    <source>
        <dbReference type="EMBL" id="WXK75121.1"/>
    </source>
</evidence>
<organism evidence="1 2">
    <name type="scientific">Streptomyces sirii</name>
    <dbReference type="NCBI Taxonomy" id="3127701"/>
    <lineage>
        <taxon>Bacteria</taxon>
        <taxon>Bacillati</taxon>
        <taxon>Actinomycetota</taxon>
        <taxon>Actinomycetes</taxon>
        <taxon>Kitasatosporales</taxon>
        <taxon>Streptomycetaceae</taxon>
        <taxon>Streptomyces</taxon>
    </lineage>
</organism>
<dbReference type="EMBL" id="CP147982">
    <property type="protein sequence ID" value="WXK75121.1"/>
    <property type="molecule type" value="Genomic_DNA"/>
</dbReference>
<accession>A0ABZ2QIE9</accession>
<gene>
    <name evidence="1" type="ORF">WAB15_03580</name>
</gene>
<protein>
    <submittedName>
        <fullName evidence="1">Toxin</fullName>
    </submittedName>
</protein>
<evidence type="ECO:0000313" key="2">
    <source>
        <dbReference type="Proteomes" id="UP001626628"/>
    </source>
</evidence>
<dbReference type="Proteomes" id="UP001626628">
    <property type="component" value="Chromosome"/>
</dbReference>
<keyword evidence="2" id="KW-1185">Reference proteome</keyword>
<dbReference type="RefSeq" id="WP_399144861.1">
    <property type="nucleotide sequence ID" value="NZ_CP147982.1"/>
</dbReference>
<proteinExistence type="predicted"/>
<reference evidence="1 2" key="1">
    <citation type="submission" date="2024-03" db="EMBL/GenBank/DDBJ databases">
        <title>The complete genome of Streptomyces sirii sp.nov.</title>
        <authorList>
            <person name="Zakalyukina Y.V."/>
            <person name="Belik A.R."/>
            <person name="Biryukov M.V."/>
            <person name="Baturina O.A."/>
            <person name="Kabilov M.R."/>
        </authorList>
    </citation>
    <scope>NUCLEOTIDE SEQUENCE [LARGE SCALE GENOMIC DNA]</scope>
    <source>
        <strain evidence="1 2">BP-8</strain>
    </source>
</reference>
<name>A0ABZ2QIE9_9ACTN</name>